<protein>
    <submittedName>
        <fullName evidence="1">Uncharacterized protein</fullName>
    </submittedName>
</protein>
<evidence type="ECO:0000313" key="1">
    <source>
        <dbReference type="EMBL" id="KAK7447330.1"/>
    </source>
</evidence>
<dbReference type="Proteomes" id="UP001519460">
    <property type="component" value="Unassembled WGS sequence"/>
</dbReference>
<accession>A0ABD0J0X9</accession>
<sequence length="71" mass="7968">MTARLTVVFEFNKPGLPKKLAVIQVLCCHGCTTDGRVRASHLTVRNQVASKRFFRWSQSTRAENDVDSSSD</sequence>
<name>A0ABD0J0X9_9CAEN</name>
<keyword evidence="2" id="KW-1185">Reference proteome</keyword>
<reference evidence="1 2" key="1">
    <citation type="journal article" date="2023" name="Sci. Data">
        <title>Genome assembly of the Korean intertidal mud-creeper Batillaria attramentaria.</title>
        <authorList>
            <person name="Patra A.K."/>
            <person name="Ho P.T."/>
            <person name="Jun S."/>
            <person name="Lee S.J."/>
            <person name="Kim Y."/>
            <person name="Won Y.J."/>
        </authorList>
    </citation>
    <scope>NUCLEOTIDE SEQUENCE [LARGE SCALE GENOMIC DNA]</scope>
    <source>
        <strain evidence="1">Wonlab-2016</strain>
    </source>
</reference>
<organism evidence="1 2">
    <name type="scientific">Batillaria attramentaria</name>
    <dbReference type="NCBI Taxonomy" id="370345"/>
    <lineage>
        <taxon>Eukaryota</taxon>
        <taxon>Metazoa</taxon>
        <taxon>Spiralia</taxon>
        <taxon>Lophotrochozoa</taxon>
        <taxon>Mollusca</taxon>
        <taxon>Gastropoda</taxon>
        <taxon>Caenogastropoda</taxon>
        <taxon>Sorbeoconcha</taxon>
        <taxon>Cerithioidea</taxon>
        <taxon>Batillariidae</taxon>
        <taxon>Batillaria</taxon>
    </lineage>
</organism>
<comment type="caution">
    <text evidence="1">The sequence shown here is derived from an EMBL/GenBank/DDBJ whole genome shotgun (WGS) entry which is preliminary data.</text>
</comment>
<proteinExistence type="predicted"/>
<gene>
    <name evidence="1" type="ORF">BaRGS_00040188</name>
</gene>
<dbReference type="EMBL" id="JACVVK020000772">
    <property type="protein sequence ID" value="KAK7447330.1"/>
    <property type="molecule type" value="Genomic_DNA"/>
</dbReference>
<evidence type="ECO:0000313" key="2">
    <source>
        <dbReference type="Proteomes" id="UP001519460"/>
    </source>
</evidence>
<dbReference type="AlphaFoldDB" id="A0ABD0J0X9"/>